<feature type="domain" description="Recombinase zinc beta ribbon" evidence="2">
    <location>
        <begin position="9"/>
        <end position="51"/>
    </location>
</feature>
<accession>A5CYM6</accession>
<keyword evidence="4" id="KW-1185">Reference proteome</keyword>
<sequence length="121" mass="14157">MVGTSSTYHTRVSRENRKQYYYECNYGKRTGECGNGKIRKELAEEYVLSELEARLLNDSAIPELARKISIHYKQEKMKNAGEGFISRTRTLQSRQTNQQPGPSNYRRRCDGPRYCRKTKEP</sequence>
<organism evidence="3 4">
    <name type="scientific">Pelotomaculum thermopropionicum (strain DSM 13744 / JCM 10971 / SI)</name>
    <dbReference type="NCBI Taxonomy" id="370438"/>
    <lineage>
        <taxon>Bacteria</taxon>
        <taxon>Bacillati</taxon>
        <taxon>Bacillota</taxon>
        <taxon>Clostridia</taxon>
        <taxon>Eubacteriales</taxon>
        <taxon>Desulfotomaculaceae</taxon>
        <taxon>Pelotomaculum</taxon>
    </lineage>
</organism>
<feature type="compositionally biased region" description="Polar residues" evidence="1">
    <location>
        <begin position="87"/>
        <end position="102"/>
    </location>
</feature>
<dbReference type="HOGENOM" id="CLU_2035802_0_0_9"/>
<dbReference type="Pfam" id="PF13408">
    <property type="entry name" value="Zn_ribbon_recom"/>
    <property type="match status" value="1"/>
</dbReference>
<feature type="region of interest" description="Disordered" evidence="1">
    <location>
        <begin position="87"/>
        <end position="121"/>
    </location>
</feature>
<dbReference type="Proteomes" id="UP000006556">
    <property type="component" value="Chromosome"/>
</dbReference>
<gene>
    <name evidence="3" type="ordered locus">PTH_2710</name>
</gene>
<dbReference type="eggNOG" id="COG1961">
    <property type="taxonomic scope" value="Bacteria"/>
</dbReference>
<reference evidence="4" key="1">
    <citation type="journal article" date="2008" name="Genome Res.">
        <title>The genome of Pelotomaculum thermopropionicum reveals niche-associated evolution in anaerobic microbiota.</title>
        <authorList>
            <person name="Kosaka T."/>
            <person name="Kato S."/>
            <person name="Shimoyama T."/>
            <person name="Ishii S."/>
            <person name="Abe T."/>
            <person name="Watanabe K."/>
        </authorList>
    </citation>
    <scope>NUCLEOTIDE SEQUENCE [LARGE SCALE GENOMIC DNA]</scope>
    <source>
        <strain evidence="4">DSM 13744 / JCM 10971 / SI</strain>
    </source>
</reference>
<dbReference type="STRING" id="370438.PTH_2710"/>
<name>A5CYM6_PELTS</name>
<dbReference type="AlphaFoldDB" id="A5CYM6"/>
<dbReference type="KEGG" id="pth:PTH_2710"/>
<feature type="compositionally biased region" description="Basic and acidic residues" evidence="1">
    <location>
        <begin position="107"/>
        <end position="121"/>
    </location>
</feature>
<dbReference type="InterPro" id="IPR025827">
    <property type="entry name" value="Zn_ribbon_recom_dom"/>
</dbReference>
<proteinExistence type="predicted"/>
<evidence type="ECO:0000259" key="2">
    <source>
        <dbReference type="Pfam" id="PF13408"/>
    </source>
</evidence>
<evidence type="ECO:0000256" key="1">
    <source>
        <dbReference type="SAM" id="MobiDB-lite"/>
    </source>
</evidence>
<evidence type="ECO:0000313" key="3">
    <source>
        <dbReference type="EMBL" id="BAF60891.1"/>
    </source>
</evidence>
<protein>
    <recommendedName>
        <fullName evidence="2">Recombinase zinc beta ribbon domain-containing protein</fullName>
    </recommendedName>
</protein>
<evidence type="ECO:0000313" key="4">
    <source>
        <dbReference type="Proteomes" id="UP000006556"/>
    </source>
</evidence>
<dbReference type="EMBL" id="AP009389">
    <property type="protein sequence ID" value="BAF60891.1"/>
    <property type="molecule type" value="Genomic_DNA"/>
</dbReference>